<dbReference type="InterPro" id="IPR042100">
    <property type="entry name" value="Bug_dom1"/>
</dbReference>
<feature type="chain" id="PRO_5045645700" evidence="2">
    <location>
        <begin position="25"/>
        <end position="326"/>
    </location>
</feature>
<proteinExistence type="inferred from homology"/>
<dbReference type="Proteomes" id="UP001525968">
    <property type="component" value="Unassembled WGS sequence"/>
</dbReference>
<dbReference type="PANTHER" id="PTHR42928:SF5">
    <property type="entry name" value="BLR1237 PROTEIN"/>
    <property type="match status" value="1"/>
</dbReference>
<gene>
    <name evidence="3" type="ORF">N0K08_16060</name>
</gene>
<dbReference type="Pfam" id="PF03401">
    <property type="entry name" value="TctC"/>
    <property type="match status" value="1"/>
</dbReference>
<dbReference type="SUPFAM" id="SSF53850">
    <property type="entry name" value="Periplasmic binding protein-like II"/>
    <property type="match status" value="1"/>
</dbReference>
<evidence type="ECO:0000313" key="4">
    <source>
        <dbReference type="Proteomes" id="UP001525968"/>
    </source>
</evidence>
<dbReference type="PANTHER" id="PTHR42928">
    <property type="entry name" value="TRICARBOXYLATE-BINDING PROTEIN"/>
    <property type="match status" value="1"/>
</dbReference>
<dbReference type="PIRSF" id="PIRSF017082">
    <property type="entry name" value="YflP"/>
    <property type="match status" value="1"/>
</dbReference>
<comment type="caution">
    <text evidence="3">The sequence shown here is derived from an EMBL/GenBank/DDBJ whole genome shotgun (WGS) entry which is preliminary data.</text>
</comment>
<dbReference type="Gene3D" id="3.40.190.10">
    <property type="entry name" value="Periplasmic binding protein-like II"/>
    <property type="match status" value="1"/>
</dbReference>
<dbReference type="EMBL" id="JAODYH010000007">
    <property type="protein sequence ID" value="MCT9812161.1"/>
    <property type="molecule type" value="Genomic_DNA"/>
</dbReference>
<accession>A0ABT2PQK1</accession>
<dbReference type="CDD" id="cd13578">
    <property type="entry name" value="PBP2_Bug27"/>
    <property type="match status" value="1"/>
</dbReference>
<sequence>MHRRLALLAAACSSLCLFATAAQASDWPSAKPITWVVPFAAGGSTDVVARMVGHDLGAALKQSVVVDNRPGAGGSIGVQAVARAPADGYTLIGGTISTHAINTALYKKLPYDPVKDFEPVTLIAYVPNVLMVNSALGVNTVQELVAWLRKNPEKASYASSGAGTSTHLTGAQMAELIKLPMQHVAYKGSPQALQDVAAGNVPFLFDQLTAGLPLVKAGKLKFLAVTTKTRSPLAPDVPTTAEAGFPGLDLVSWQAVYAPKGTPKDVVNRLNTEIVKALKGPELKAKLETQFGMQVVGSTPAELAAVTAADTVRLGELVRKTGATTE</sequence>
<reference evidence="3 4" key="1">
    <citation type="submission" date="2022-09" db="EMBL/GenBank/DDBJ databases">
        <title>Draft genome of isolate Be4.</title>
        <authorList>
            <person name="Sanchez-Castro I."/>
            <person name="Martinez-Rodriguez P."/>
            <person name="Descostes M."/>
            <person name="Merroun M."/>
        </authorList>
    </citation>
    <scope>NUCLEOTIDE SEQUENCE [LARGE SCALE GENOMIC DNA]</scope>
    <source>
        <strain evidence="3 4">Be4</strain>
    </source>
</reference>
<evidence type="ECO:0000256" key="2">
    <source>
        <dbReference type="SAM" id="SignalP"/>
    </source>
</evidence>
<keyword evidence="2" id="KW-0732">Signal</keyword>
<dbReference type="Gene3D" id="3.40.190.150">
    <property type="entry name" value="Bordetella uptake gene, domain 1"/>
    <property type="match status" value="1"/>
</dbReference>
<evidence type="ECO:0000313" key="3">
    <source>
        <dbReference type="EMBL" id="MCT9812161.1"/>
    </source>
</evidence>
<keyword evidence="4" id="KW-1185">Reference proteome</keyword>
<organism evidence="3 4">
    <name type="scientific">Acidovorax bellezanensis</name>
    <dbReference type="NCBI Taxonomy" id="2976702"/>
    <lineage>
        <taxon>Bacteria</taxon>
        <taxon>Pseudomonadati</taxon>
        <taxon>Pseudomonadota</taxon>
        <taxon>Betaproteobacteria</taxon>
        <taxon>Burkholderiales</taxon>
        <taxon>Comamonadaceae</taxon>
        <taxon>Acidovorax</taxon>
    </lineage>
</organism>
<name>A0ABT2PQK1_9BURK</name>
<comment type="similarity">
    <text evidence="1">Belongs to the UPF0065 (bug) family.</text>
</comment>
<evidence type="ECO:0000256" key="1">
    <source>
        <dbReference type="ARBA" id="ARBA00006987"/>
    </source>
</evidence>
<dbReference type="RefSeq" id="WP_261501398.1">
    <property type="nucleotide sequence ID" value="NZ_JAODYH010000007.1"/>
</dbReference>
<dbReference type="InterPro" id="IPR005064">
    <property type="entry name" value="BUG"/>
</dbReference>
<feature type="signal peptide" evidence="2">
    <location>
        <begin position="1"/>
        <end position="24"/>
    </location>
</feature>
<protein>
    <submittedName>
        <fullName evidence="3">Tripartite tricarboxylate transporter substrate binding protein</fullName>
    </submittedName>
</protein>